<proteinExistence type="inferred from homology"/>
<organism evidence="9 10">
    <name type="scientific">Chryseolinea serpens</name>
    <dbReference type="NCBI Taxonomy" id="947013"/>
    <lineage>
        <taxon>Bacteria</taxon>
        <taxon>Pseudomonadati</taxon>
        <taxon>Bacteroidota</taxon>
        <taxon>Cytophagia</taxon>
        <taxon>Cytophagales</taxon>
        <taxon>Fulvivirgaceae</taxon>
        <taxon>Chryseolinea</taxon>
    </lineage>
</organism>
<dbReference type="EMBL" id="FQWQ01000006">
    <property type="protein sequence ID" value="SHH97911.1"/>
    <property type="molecule type" value="Genomic_DNA"/>
</dbReference>
<dbReference type="Gene3D" id="3.40.309.10">
    <property type="entry name" value="Aldehyde Dehydrogenase, Chain A, domain 2"/>
    <property type="match status" value="1"/>
</dbReference>
<dbReference type="GO" id="GO:0006081">
    <property type="term" value="P:aldehyde metabolic process"/>
    <property type="evidence" value="ECO:0007669"/>
    <property type="project" value="InterPro"/>
</dbReference>
<dbReference type="PROSITE" id="PS00687">
    <property type="entry name" value="ALDEHYDE_DEHYDR_GLU"/>
    <property type="match status" value="1"/>
</dbReference>
<dbReference type="PANTHER" id="PTHR43570:SF20">
    <property type="entry name" value="ALDEHYDE DEHYDROGENASE ALDX-RELATED"/>
    <property type="match status" value="1"/>
</dbReference>
<evidence type="ECO:0000256" key="7">
    <source>
        <dbReference type="RuleBase" id="RU003345"/>
    </source>
</evidence>
<dbReference type="Gene3D" id="3.40.605.10">
    <property type="entry name" value="Aldehyde Dehydrogenase, Chain A, domain 1"/>
    <property type="match status" value="1"/>
</dbReference>
<dbReference type="Pfam" id="PF00171">
    <property type="entry name" value="Aldedh"/>
    <property type="match status" value="1"/>
</dbReference>
<dbReference type="InterPro" id="IPR016161">
    <property type="entry name" value="Ald_DH/histidinol_DH"/>
</dbReference>
<feature type="active site" evidence="5">
    <location>
        <position position="253"/>
    </location>
</feature>
<dbReference type="PANTHER" id="PTHR43570">
    <property type="entry name" value="ALDEHYDE DEHYDROGENASE"/>
    <property type="match status" value="1"/>
</dbReference>
<dbReference type="AlphaFoldDB" id="A0A1M5XDL5"/>
<evidence type="ECO:0000256" key="6">
    <source>
        <dbReference type="PROSITE-ProRule" id="PRU10007"/>
    </source>
</evidence>
<dbReference type="InterPro" id="IPR016160">
    <property type="entry name" value="Ald_DH_CS_CYS"/>
</dbReference>
<dbReference type="InterPro" id="IPR029510">
    <property type="entry name" value="Ald_DH_CS_GLU"/>
</dbReference>
<dbReference type="FunFam" id="3.40.309.10:FF:000003">
    <property type="entry name" value="Aldehyde dehydrogenase"/>
    <property type="match status" value="1"/>
</dbReference>
<evidence type="ECO:0000313" key="9">
    <source>
        <dbReference type="EMBL" id="SHH97911.1"/>
    </source>
</evidence>
<dbReference type="InterPro" id="IPR016162">
    <property type="entry name" value="Ald_DH_N"/>
</dbReference>
<dbReference type="InterPro" id="IPR015590">
    <property type="entry name" value="Aldehyde_DH_dom"/>
</dbReference>
<name>A0A1M5XDL5_9BACT</name>
<dbReference type="OrthoDB" id="9762913at2"/>
<evidence type="ECO:0000256" key="3">
    <source>
        <dbReference type="ARBA" id="ARBA00023027"/>
    </source>
</evidence>
<evidence type="ECO:0000256" key="4">
    <source>
        <dbReference type="PIRNR" id="PIRNR036492"/>
    </source>
</evidence>
<evidence type="ECO:0000259" key="8">
    <source>
        <dbReference type="Pfam" id="PF00171"/>
    </source>
</evidence>
<dbReference type="STRING" id="947013.SAMN04488109_6429"/>
<evidence type="ECO:0000256" key="2">
    <source>
        <dbReference type="ARBA" id="ARBA00023002"/>
    </source>
</evidence>
<reference evidence="9 10" key="1">
    <citation type="submission" date="2016-11" db="EMBL/GenBank/DDBJ databases">
        <authorList>
            <person name="Jaros S."/>
            <person name="Januszkiewicz K."/>
            <person name="Wedrychowicz H."/>
        </authorList>
    </citation>
    <scope>NUCLEOTIDE SEQUENCE [LARGE SCALE GENOMIC DNA]</scope>
    <source>
        <strain evidence="9 10">DSM 24574</strain>
    </source>
</reference>
<evidence type="ECO:0000256" key="1">
    <source>
        <dbReference type="ARBA" id="ARBA00009986"/>
    </source>
</evidence>
<feature type="active site" evidence="5 6">
    <location>
        <position position="219"/>
    </location>
</feature>
<dbReference type="GO" id="GO:0005737">
    <property type="term" value="C:cytoplasm"/>
    <property type="evidence" value="ECO:0007669"/>
    <property type="project" value="TreeGrafter"/>
</dbReference>
<dbReference type="InterPro" id="IPR016163">
    <property type="entry name" value="Ald_DH_C"/>
</dbReference>
<comment type="similarity">
    <text evidence="1 4 7">Belongs to the aldehyde dehydrogenase family.</text>
</comment>
<keyword evidence="10" id="KW-1185">Reference proteome</keyword>
<keyword evidence="2 4" id="KW-0560">Oxidoreductase</keyword>
<accession>A0A1M5XDL5</accession>
<gene>
    <name evidence="9" type="ORF">SAMN04488109_6429</name>
</gene>
<dbReference type="PIRSF" id="PIRSF036492">
    <property type="entry name" value="ALDH"/>
    <property type="match status" value="1"/>
</dbReference>
<evidence type="ECO:0000256" key="5">
    <source>
        <dbReference type="PIRSR" id="PIRSR036492-1"/>
    </source>
</evidence>
<dbReference type="InterPro" id="IPR012394">
    <property type="entry name" value="Aldehyde_DH_NAD(P)"/>
</dbReference>
<dbReference type="GO" id="GO:0004029">
    <property type="term" value="F:aldehyde dehydrogenase (NAD+) activity"/>
    <property type="evidence" value="ECO:0007669"/>
    <property type="project" value="TreeGrafter"/>
</dbReference>
<dbReference type="FunFam" id="3.40.605.10:FF:000004">
    <property type="entry name" value="Aldehyde dehydrogenase"/>
    <property type="match status" value="1"/>
</dbReference>
<dbReference type="PROSITE" id="PS00070">
    <property type="entry name" value="ALDEHYDE_DEHYDR_CYS"/>
    <property type="match status" value="1"/>
</dbReference>
<feature type="domain" description="Aldehyde dehydrogenase" evidence="8">
    <location>
        <begin position="21"/>
        <end position="445"/>
    </location>
</feature>
<keyword evidence="3" id="KW-0520">NAD</keyword>
<sequence length="477" mass="52780">MQAIAPTPAVISPADDFRRHQAAAKSLRTEPIQNRRARLEKLRAWIHQHRRDIQEAMYADFRKNPTEVDAIEIYHVLAELKHALDNLEEWTLPTKIDAPLTLLGTRSFIQYEPRGVCLILSPWNYPFSLCVGPLVSALAAGNAVVIKPSELTPHVSALIRQMADEIFDGAMVSVWEGGPEVSQTLLQLPFEHIFFTGSPAIGKVVMKAAAENLASVTLELGGKSPVIVTASAHVKDAAKRVAFTKFLNNGQTCLAPDYVLVDKTMAADFTKALIEQTQLLFTEKGESFENSAHYCRIVNQKHFDRLHDMVQNALEQGAKIEFGGKMDAASRFIHPLILTGVPLQARLMEEEIFGPVLPVLAYDNLDEALAIVNGKQKPLALYVFVNDKITETRVLEETSSGGACVNDCGVHFMHPDLPFGGVNNSGIGKSHGHAGFLAFSNEKAVMKQRQGFTTANVFYPPYTATVRKMMDWFLKLF</sequence>
<dbReference type="SUPFAM" id="SSF53720">
    <property type="entry name" value="ALDH-like"/>
    <property type="match status" value="1"/>
</dbReference>
<protein>
    <recommendedName>
        <fullName evidence="4">Aldehyde dehydrogenase</fullName>
    </recommendedName>
</protein>
<evidence type="ECO:0000313" key="10">
    <source>
        <dbReference type="Proteomes" id="UP000184212"/>
    </source>
</evidence>
<dbReference type="Proteomes" id="UP000184212">
    <property type="component" value="Unassembled WGS sequence"/>
</dbReference>
<dbReference type="RefSeq" id="WP_073142770.1">
    <property type="nucleotide sequence ID" value="NZ_FQWQ01000006.1"/>
</dbReference>